<dbReference type="Proteomes" id="UP000602395">
    <property type="component" value="Unassembled WGS sequence"/>
</dbReference>
<feature type="domain" description="N-acetyltransferase" evidence="1">
    <location>
        <begin position="37"/>
        <end position="167"/>
    </location>
</feature>
<evidence type="ECO:0000313" key="2">
    <source>
        <dbReference type="EMBL" id="MBD1317993.1"/>
    </source>
</evidence>
<dbReference type="PANTHER" id="PTHR42791">
    <property type="entry name" value="GNAT FAMILY ACETYLTRANSFERASE"/>
    <property type="match status" value="1"/>
</dbReference>
<keyword evidence="3" id="KW-1185">Reference proteome</keyword>
<accession>A0ABR7W586</accession>
<reference evidence="2 3" key="1">
    <citation type="submission" date="2020-09" db="EMBL/GenBank/DDBJ databases">
        <title>Novel species in genus Gordonia.</title>
        <authorList>
            <person name="Zhang G."/>
        </authorList>
    </citation>
    <scope>NUCLEOTIDE SEQUENCE [LARGE SCALE GENOMIC DNA]</scope>
    <source>
        <strain evidence="2 3">ON-33</strain>
    </source>
</reference>
<proteinExistence type="predicted"/>
<evidence type="ECO:0000313" key="3">
    <source>
        <dbReference type="Proteomes" id="UP000602395"/>
    </source>
</evidence>
<dbReference type="Pfam" id="PF00583">
    <property type="entry name" value="Acetyltransf_1"/>
    <property type="match status" value="1"/>
</dbReference>
<dbReference type="PANTHER" id="PTHR42791:SF1">
    <property type="entry name" value="N-ACETYLTRANSFERASE DOMAIN-CONTAINING PROTEIN"/>
    <property type="match status" value="1"/>
</dbReference>
<evidence type="ECO:0000259" key="1">
    <source>
        <dbReference type="Pfam" id="PF00583"/>
    </source>
</evidence>
<sequence length="189" mass="20791">MPAIAVTSSHDRELVSSLLAQAFVEDPVIRWLCPDPRHDKQIFHTLLRWVHGDAASIDLATRDGVPIGAAVWDPPGHRLTATQQLGSVWGFVRALRGRIRRGSILEQEFGKVRPKEPHWYLGQVGAAVKGVGIGSALLSAGLDRVDAPAYLESSNEANIPLYERYGFVVTTEVTLPYGGPTVWPMYRRG</sequence>
<dbReference type="SUPFAM" id="SSF55729">
    <property type="entry name" value="Acyl-CoA N-acyltransferases (Nat)"/>
    <property type="match status" value="1"/>
</dbReference>
<name>A0ABR7W586_9ACTN</name>
<dbReference type="InterPro" id="IPR052523">
    <property type="entry name" value="Trichothecene_AcTrans"/>
</dbReference>
<dbReference type="InterPro" id="IPR016181">
    <property type="entry name" value="Acyl_CoA_acyltransferase"/>
</dbReference>
<dbReference type="InterPro" id="IPR000182">
    <property type="entry name" value="GNAT_dom"/>
</dbReference>
<dbReference type="Gene3D" id="3.40.630.30">
    <property type="match status" value="1"/>
</dbReference>
<comment type="caution">
    <text evidence="2">The sequence shown here is derived from an EMBL/GenBank/DDBJ whole genome shotgun (WGS) entry which is preliminary data.</text>
</comment>
<gene>
    <name evidence="2" type="ORF">IDF66_00210</name>
</gene>
<dbReference type="RefSeq" id="WP_190265347.1">
    <property type="nucleotide sequence ID" value="NZ_BAABAD010000003.1"/>
</dbReference>
<protein>
    <submittedName>
        <fullName evidence="2">GNAT family N-acetyltransferase</fullName>
    </submittedName>
</protein>
<dbReference type="EMBL" id="JACWMS010000001">
    <property type="protein sequence ID" value="MBD1317993.1"/>
    <property type="molecule type" value="Genomic_DNA"/>
</dbReference>
<organism evidence="2 3">
    <name type="scientific">Gordonia hankookensis</name>
    <dbReference type="NCBI Taxonomy" id="589403"/>
    <lineage>
        <taxon>Bacteria</taxon>
        <taxon>Bacillati</taxon>
        <taxon>Actinomycetota</taxon>
        <taxon>Actinomycetes</taxon>
        <taxon>Mycobacteriales</taxon>
        <taxon>Gordoniaceae</taxon>
        <taxon>Gordonia</taxon>
    </lineage>
</organism>